<dbReference type="eggNOG" id="ENOG50304M8">
    <property type="taxonomic scope" value="Bacteria"/>
</dbReference>
<dbReference type="EMBL" id="HE717023">
    <property type="protein sequence ID" value="CCG44899.1"/>
    <property type="molecule type" value="Genomic_DNA"/>
</dbReference>
<dbReference type="KEGG" id="hhd:HBHAL_2553"/>
<dbReference type="HOGENOM" id="CLU_2916146_0_0_9"/>
<sequence>MKNSDMKDWITYYSVTFVIFLLLFGGIWTSGLFAGVHWQDYWIEFHWSMVNIKELKQIIGL</sequence>
<keyword evidence="1" id="KW-0812">Transmembrane</keyword>
<name>I0JL79_HALH3</name>
<dbReference type="AlphaFoldDB" id="I0JL79"/>
<dbReference type="STRING" id="866895.HBHAL_2553"/>
<organism evidence="2 3">
    <name type="scientific">Halobacillus halophilus (strain ATCC 35676 / DSM 2266 / JCM 20832 / KCTC 3685 / LMG 17431 / NBRC 102448 / NCIMB 2269)</name>
    <name type="common">Sporosarcina halophila</name>
    <dbReference type="NCBI Taxonomy" id="866895"/>
    <lineage>
        <taxon>Bacteria</taxon>
        <taxon>Bacillati</taxon>
        <taxon>Bacillota</taxon>
        <taxon>Bacilli</taxon>
        <taxon>Bacillales</taxon>
        <taxon>Bacillaceae</taxon>
        <taxon>Halobacillus</taxon>
    </lineage>
</organism>
<evidence type="ECO:0000256" key="1">
    <source>
        <dbReference type="SAM" id="Phobius"/>
    </source>
</evidence>
<keyword evidence="1" id="KW-0472">Membrane</keyword>
<evidence type="ECO:0000313" key="2">
    <source>
        <dbReference type="EMBL" id="CCG44899.1"/>
    </source>
</evidence>
<evidence type="ECO:0000313" key="3">
    <source>
        <dbReference type="Proteomes" id="UP000007397"/>
    </source>
</evidence>
<dbReference type="RefSeq" id="WP_014642795.1">
    <property type="nucleotide sequence ID" value="NC_017668.1"/>
</dbReference>
<gene>
    <name evidence="2" type="ordered locus">HBHAL_2553</name>
</gene>
<accession>I0JL79</accession>
<keyword evidence="1" id="KW-1133">Transmembrane helix</keyword>
<feature type="transmembrane region" description="Helical" evidence="1">
    <location>
        <begin position="12"/>
        <end position="38"/>
    </location>
</feature>
<protein>
    <submittedName>
        <fullName evidence="2">Uncharacterized protein</fullName>
    </submittedName>
</protein>
<keyword evidence="3" id="KW-1185">Reference proteome</keyword>
<dbReference type="PATRIC" id="fig|866895.3.peg.1568"/>
<dbReference type="Proteomes" id="UP000007397">
    <property type="component" value="Chromosome"/>
</dbReference>
<reference evidence="2 3" key="1">
    <citation type="journal article" date="2013" name="Environ. Microbiol.">
        <title>Chloride and organic osmolytes: a hybrid strategy to cope with elevated salinities by the moderately halophilic, chloride-dependent bacterium Halobacillus halophilus.</title>
        <authorList>
            <person name="Saum S.H."/>
            <person name="Pfeiffer F."/>
            <person name="Palm P."/>
            <person name="Rampp M."/>
            <person name="Schuster S.C."/>
            <person name="Muller V."/>
            <person name="Oesterhelt D."/>
        </authorList>
    </citation>
    <scope>NUCLEOTIDE SEQUENCE [LARGE SCALE GENOMIC DNA]</scope>
    <source>
        <strain evidence="3">ATCC 35676 / DSM 2266 / JCM 20832 / KCTC 3685 / LMG 17431 / NBRC 102448 / NCIMB 2269</strain>
    </source>
</reference>
<proteinExistence type="predicted"/>